<comment type="caution">
    <text evidence="1">The sequence shown here is derived from an EMBL/GenBank/DDBJ whole genome shotgun (WGS) entry which is preliminary data.</text>
</comment>
<evidence type="ECO:0000313" key="2">
    <source>
        <dbReference type="Proteomes" id="UP001163321"/>
    </source>
</evidence>
<reference evidence="1 2" key="1">
    <citation type="journal article" date="2022" name="bioRxiv">
        <title>The genome of the oomycete Peronosclerospora sorghi, a cosmopolitan pathogen of maize and sorghum, is inflated with dispersed pseudogenes.</title>
        <authorList>
            <person name="Fletcher K."/>
            <person name="Martin F."/>
            <person name="Isakeit T."/>
            <person name="Cavanaugh K."/>
            <person name="Magill C."/>
            <person name="Michelmore R."/>
        </authorList>
    </citation>
    <scope>NUCLEOTIDE SEQUENCE [LARGE SCALE GENOMIC DNA]</scope>
    <source>
        <strain evidence="1">P6</strain>
    </source>
</reference>
<sequence length="106" mass="11917">MASARRAATYPGTRVAVVEQGRLGGTCVNVGCVPKKIMYIAADMVHKTRTGGNLGERMHFDWAKLKARRDAYIMRLNQIYERQVIGLNNISRMPWLNIKVLARIGT</sequence>
<dbReference type="EMBL" id="CM047583">
    <property type="protein sequence ID" value="KAI9913381.1"/>
    <property type="molecule type" value="Genomic_DNA"/>
</dbReference>
<dbReference type="Proteomes" id="UP001163321">
    <property type="component" value="Chromosome 4"/>
</dbReference>
<accession>A0ACC0W5S9</accession>
<keyword evidence="2" id="KW-1185">Reference proteome</keyword>
<proteinExistence type="predicted"/>
<protein>
    <submittedName>
        <fullName evidence="1">Uncharacterized protein</fullName>
    </submittedName>
</protein>
<evidence type="ECO:0000313" key="1">
    <source>
        <dbReference type="EMBL" id="KAI9913381.1"/>
    </source>
</evidence>
<organism evidence="1 2">
    <name type="scientific">Peronosclerospora sorghi</name>
    <dbReference type="NCBI Taxonomy" id="230839"/>
    <lineage>
        <taxon>Eukaryota</taxon>
        <taxon>Sar</taxon>
        <taxon>Stramenopiles</taxon>
        <taxon>Oomycota</taxon>
        <taxon>Peronosporomycetes</taxon>
        <taxon>Peronosporales</taxon>
        <taxon>Peronosporaceae</taxon>
        <taxon>Peronosclerospora</taxon>
    </lineage>
</organism>
<gene>
    <name evidence="1" type="ORF">PsorP6_006103</name>
</gene>
<name>A0ACC0W5S9_9STRA</name>